<evidence type="ECO:0000256" key="4">
    <source>
        <dbReference type="ARBA" id="ARBA00025212"/>
    </source>
</evidence>
<dbReference type="Proteomes" id="UP000598032">
    <property type="component" value="Unassembled WGS sequence"/>
</dbReference>
<dbReference type="InterPro" id="IPR022928">
    <property type="entry name" value="RNA_2'-PTrans_KptA"/>
</dbReference>
<keyword evidence="7" id="KW-1185">Reference proteome</keyword>
<dbReference type="InterPro" id="IPR042080">
    <property type="entry name" value="RNA_2'-PTrans_N"/>
</dbReference>
<dbReference type="Gene3D" id="1.10.10.970">
    <property type="entry name" value="RNA 2'-phosphotransferase, Tpt1/KptA family, N-terminal domain"/>
    <property type="match status" value="1"/>
</dbReference>
<protein>
    <recommendedName>
        <fullName evidence="5">Probable RNA 2'-phosphotransferase</fullName>
        <ecNumber evidence="5">2.7.1.-</ecNumber>
    </recommendedName>
</protein>
<reference evidence="6 7" key="1">
    <citation type="submission" date="2020-10" db="EMBL/GenBank/DDBJ databases">
        <authorList>
            <person name="Peeters C."/>
        </authorList>
    </citation>
    <scope>NUCLEOTIDE SEQUENCE [LARGE SCALE GENOMIC DNA]</scope>
    <source>
        <strain evidence="6 7">LMG 28140</strain>
    </source>
</reference>
<evidence type="ECO:0000256" key="5">
    <source>
        <dbReference type="HAMAP-Rule" id="MF_00299"/>
    </source>
</evidence>
<dbReference type="PANTHER" id="PTHR12684:SF2">
    <property type="entry name" value="TRNA 2'-PHOSPHOTRANSFERASE 1"/>
    <property type="match status" value="1"/>
</dbReference>
<dbReference type="InterPro" id="IPR042081">
    <property type="entry name" value="RNA_2'-PTrans_C"/>
</dbReference>
<comment type="caution">
    <text evidence="6">The sequence shown here is derived from an EMBL/GenBank/DDBJ whole genome shotgun (WGS) entry which is preliminary data.</text>
</comment>
<comment type="similarity">
    <text evidence="1 5">Belongs to the KptA/TPT1 family.</text>
</comment>
<evidence type="ECO:0000313" key="6">
    <source>
        <dbReference type="EMBL" id="CAD6516450.1"/>
    </source>
</evidence>
<proteinExistence type="inferred from homology"/>
<evidence type="ECO:0000256" key="3">
    <source>
        <dbReference type="ARBA" id="ARBA00023027"/>
    </source>
</evidence>
<dbReference type="EMBL" id="CAJHCP010000002">
    <property type="protein sequence ID" value="CAD6516450.1"/>
    <property type="molecule type" value="Genomic_DNA"/>
</dbReference>
<dbReference type="PANTHER" id="PTHR12684">
    <property type="entry name" value="PUTATIVE PHOSPHOTRANSFERASE"/>
    <property type="match status" value="1"/>
</dbReference>
<dbReference type="HAMAP" id="MF_00299">
    <property type="entry name" value="KptA"/>
    <property type="match status" value="1"/>
</dbReference>
<dbReference type="InterPro" id="IPR002745">
    <property type="entry name" value="Ptrans_KptA/Tpt1"/>
</dbReference>
<keyword evidence="2 5" id="KW-0808">Transferase</keyword>
<dbReference type="SUPFAM" id="SSF56399">
    <property type="entry name" value="ADP-ribosylation"/>
    <property type="match status" value="1"/>
</dbReference>
<organism evidence="6 7">
    <name type="scientific">Paraburkholderia metrosideri</name>
    <dbReference type="NCBI Taxonomy" id="580937"/>
    <lineage>
        <taxon>Bacteria</taxon>
        <taxon>Pseudomonadati</taxon>
        <taxon>Pseudomonadota</taxon>
        <taxon>Betaproteobacteria</taxon>
        <taxon>Burkholderiales</taxon>
        <taxon>Burkholderiaceae</taxon>
        <taxon>Paraburkholderia</taxon>
    </lineage>
</organism>
<dbReference type="GO" id="GO:0016740">
    <property type="term" value="F:transferase activity"/>
    <property type="evidence" value="ECO:0007669"/>
    <property type="project" value="UniProtKB-KW"/>
</dbReference>
<dbReference type="Pfam" id="PF01885">
    <property type="entry name" value="PTS_2-RNA"/>
    <property type="match status" value="1"/>
</dbReference>
<gene>
    <name evidence="6" type="primary">kptA_1</name>
    <name evidence="5" type="synonym">kptA</name>
    <name evidence="6" type="ORF">LMG28140_00783</name>
</gene>
<evidence type="ECO:0000256" key="2">
    <source>
        <dbReference type="ARBA" id="ARBA00022679"/>
    </source>
</evidence>
<evidence type="ECO:0000256" key="1">
    <source>
        <dbReference type="ARBA" id="ARBA00009836"/>
    </source>
</evidence>
<evidence type="ECO:0000313" key="7">
    <source>
        <dbReference type="Proteomes" id="UP000598032"/>
    </source>
</evidence>
<dbReference type="EC" id="2.7.1.-" evidence="5"/>
<keyword evidence="3 5" id="KW-0520">NAD</keyword>
<accession>A0ABM8NBZ2</accession>
<name>A0ABM8NBZ2_9BURK</name>
<sequence length="203" mass="22270">MSNEETTQHASSEHIAVSRVLSKILRHEPDLVGIHLDAQGWVAIDELVHAINRRARAAQAPKRLRSLPNITRAILLAVVASSDKRRFSISPDGKRLRAAQGHSLDVDLGYADAEPPPVLYHGTAWRSWPAIAKGGLKAGSRHAVHLSLDVRTAARVGERHGRPVVLEVDAVRMHSIGFSFSRADNGVWLVSHVPAEYLRVVPQ</sequence>
<dbReference type="RefSeq" id="WP_201640993.1">
    <property type="nucleotide sequence ID" value="NZ_CAJHCP010000002.1"/>
</dbReference>
<dbReference type="Gene3D" id="3.20.170.30">
    <property type="match status" value="1"/>
</dbReference>
<comment type="function">
    <text evidence="4 5">Removes the 2'-phosphate from RNA via an intermediate in which the phosphate is ADP-ribosylated by NAD followed by a presumed transesterification to release the RNA and generate ADP-ribose 1''-2''-cyclic phosphate (APPR&gt;P). May function as an ADP-ribosylase.</text>
</comment>